<gene>
    <name evidence="1" type="primary">vrtn</name>
    <name evidence="1" type="ORF">DAT39_004460</name>
</gene>
<evidence type="ECO:0000313" key="2">
    <source>
        <dbReference type="Proteomes" id="UP000727407"/>
    </source>
</evidence>
<keyword evidence="2" id="KW-1185">Reference proteome</keyword>
<comment type="caution">
    <text evidence="1">The sequence shown here is derived from an EMBL/GenBank/DDBJ whole genome shotgun (WGS) entry which is preliminary data.</text>
</comment>
<protein>
    <submittedName>
        <fullName evidence="1">Vertnin</fullName>
    </submittedName>
</protein>
<organism evidence="1 2">
    <name type="scientific">Clarias magur</name>
    <name type="common">Asian catfish</name>
    <name type="synonym">Macropteronotus magur</name>
    <dbReference type="NCBI Taxonomy" id="1594786"/>
    <lineage>
        <taxon>Eukaryota</taxon>
        <taxon>Metazoa</taxon>
        <taxon>Chordata</taxon>
        <taxon>Craniata</taxon>
        <taxon>Vertebrata</taxon>
        <taxon>Euteleostomi</taxon>
        <taxon>Actinopterygii</taxon>
        <taxon>Neopterygii</taxon>
        <taxon>Teleostei</taxon>
        <taxon>Ostariophysi</taxon>
        <taxon>Siluriformes</taxon>
        <taxon>Clariidae</taxon>
        <taxon>Clarias</taxon>
    </lineage>
</organism>
<sequence>MPVCKQLHLVAHANTASVVFQKPHLLLGKQKTKVTEVRIPLAEEYSMADVWCVVPAGCEEQEDAGGGLSSCSLLLHTVLFEQLTQSGITRQFYCSARGRWGRETMPFTCRGQSDCPLPAASMLLYSERMLGDKFRASTRPPSATASCKPVSMGTAARLPGVKIG</sequence>
<dbReference type="Proteomes" id="UP000727407">
    <property type="component" value="Unassembled WGS sequence"/>
</dbReference>
<proteinExistence type="predicted"/>
<reference evidence="1" key="1">
    <citation type="submission" date="2020-07" db="EMBL/GenBank/DDBJ databases">
        <title>Clarias magur genome sequencing, assembly and annotation.</title>
        <authorList>
            <person name="Kushwaha B."/>
            <person name="Kumar R."/>
            <person name="Das P."/>
            <person name="Joshi C.G."/>
            <person name="Kumar D."/>
            <person name="Nagpure N.S."/>
            <person name="Pandey M."/>
            <person name="Agarwal S."/>
            <person name="Srivastava S."/>
            <person name="Singh M."/>
            <person name="Sahoo L."/>
            <person name="Jayasankar P."/>
            <person name="Meher P.K."/>
            <person name="Koringa P.G."/>
            <person name="Iquebal M.A."/>
            <person name="Das S.P."/>
            <person name="Bit A."/>
            <person name="Patnaik S."/>
            <person name="Patel N."/>
            <person name="Shah T.M."/>
            <person name="Hinsu A."/>
            <person name="Jena J.K."/>
        </authorList>
    </citation>
    <scope>NUCLEOTIDE SEQUENCE</scope>
    <source>
        <strain evidence="1">CIFAMagur01</strain>
        <tissue evidence="1">Testis</tissue>
    </source>
</reference>
<evidence type="ECO:0000313" key="1">
    <source>
        <dbReference type="EMBL" id="KAF5905828.1"/>
    </source>
</evidence>
<name>A0A8J4UDT3_CLAMG</name>
<dbReference type="EMBL" id="QNUK01000040">
    <property type="protein sequence ID" value="KAF5905828.1"/>
    <property type="molecule type" value="Genomic_DNA"/>
</dbReference>
<accession>A0A8J4UDT3</accession>
<dbReference type="AlphaFoldDB" id="A0A8J4UDT3"/>